<evidence type="ECO:0000256" key="1">
    <source>
        <dbReference type="SAM" id="MobiDB-lite"/>
    </source>
</evidence>
<proteinExistence type="predicted"/>
<gene>
    <name evidence="2" type="ORF">BDY21DRAFT_95272</name>
</gene>
<evidence type="ECO:0000313" key="2">
    <source>
        <dbReference type="EMBL" id="KAF2454826.1"/>
    </source>
</evidence>
<organism evidence="2 3">
    <name type="scientific">Lineolata rhizophorae</name>
    <dbReference type="NCBI Taxonomy" id="578093"/>
    <lineage>
        <taxon>Eukaryota</taxon>
        <taxon>Fungi</taxon>
        <taxon>Dikarya</taxon>
        <taxon>Ascomycota</taxon>
        <taxon>Pezizomycotina</taxon>
        <taxon>Dothideomycetes</taxon>
        <taxon>Dothideomycetes incertae sedis</taxon>
        <taxon>Lineolatales</taxon>
        <taxon>Lineolataceae</taxon>
        <taxon>Lineolata</taxon>
    </lineage>
</organism>
<feature type="region of interest" description="Disordered" evidence="1">
    <location>
        <begin position="1"/>
        <end position="37"/>
    </location>
</feature>
<name>A0A6A6NSX0_9PEZI</name>
<dbReference type="EMBL" id="MU001689">
    <property type="protein sequence ID" value="KAF2454826.1"/>
    <property type="molecule type" value="Genomic_DNA"/>
</dbReference>
<dbReference type="AlphaFoldDB" id="A0A6A6NSX0"/>
<protein>
    <submittedName>
        <fullName evidence="2">Uncharacterized protein</fullName>
    </submittedName>
</protein>
<dbReference type="Proteomes" id="UP000799766">
    <property type="component" value="Unassembled WGS sequence"/>
</dbReference>
<reference evidence="2" key="1">
    <citation type="journal article" date="2020" name="Stud. Mycol.">
        <title>101 Dothideomycetes genomes: a test case for predicting lifestyles and emergence of pathogens.</title>
        <authorList>
            <person name="Haridas S."/>
            <person name="Albert R."/>
            <person name="Binder M."/>
            <person name="Bloem J."/>
            <person name="Labutti K."/>
            <person name="Salamov A."/>
            <person name="Andreopoulos B."/>
            <person name="Baker S."/>
            <person name="Barry K."/>
            <person name="Bills G."/>
            <person name="Bluhm B."/>
            <person name="Cannon C."/>
            <person name="Castanera R."/>
            <person name="Culley D."/>
            <person name="Daum C."/>
            <person name="Ezra D."/>
            <person name="Gonzalez J."/>
            <person name="Henrissat B."/>
            <person name="Kuo A."/>
            <person name="Liang C."/>
            <person name="Lipzen A."/>
            <person name="Lutzoni F."/>
            <person name="Magnuson J."/>
            <person name="Mondo S."/>
            <person name="Nolan M."/>
            <person name="Ohm R."/>
            <person name="Pangilinan J."/>
            <person name="Park H.-J."/>
            <person name="Ramirez L."/>
            <person name="Alfaro M."/>
            <person name="Sun H."/>
            <person name="Tritt A."/>
            <person name="Yoshinaga Y."/>
            <person name="Zwiers L.-H."/>
            <person name="Turgeon B."/>
            <person name="Goodwin S."/>
            <person name="Spatafora J."/>
            <person name="Crous P."/>
            <person name="Grigoriev I."/>
        </authorList>
    </citation>
    <scope>NUCLEOTIDE SEQUENCE</scope>
    <source>
        <strain evidence="2">ATCC 16933</strain>
    </source>
</reference>
<keyword evidence="3" id="KW-1185">Reference proteome</keyword>
<feature type="compositionally biased region" description="Acidic residues" evidence="1">
    <location>
        <begin position="76"/>
        <end position="87"/>
    </location>
</feature>
<accession>A0A6A6NSX0</accession>
<sequence length="169" mass="18079">MPQEERRRRSPTSRRSCMIPFAHPKPKERTSTAAPETQLLQQVPGSSTLPMRVRNLARLALPSPHAAADRLRDADAEPDGGCDDEERDEHLDPELLPLAEAVHGVPAAPAPRALLAQLLLAQRRLGRPHGALGVALAAGVPHGRAAVRRRAEPRLEVVLVDAGAGAASL</sequence>
<evidence type="ECO:0000313" key="3">
    <source>
        <dbReference type="Proteomes" id="UP000799766"/>
    </source>
</evidence>
<feature type="region of interest" description="Disordered" evidence="1">
    <location>
        <begin position="63"/>
        <end position="88"/>
    </location>
</feature>